<protein>
    <submittedName>
        <fullName evidence="1">Uncharacterized protein</fullName>
    </submittedName>
</protein>
<evidence type="ECO:0000313" key="2">
    <source>
        <dbReference type="Proteomes" id="UP000503169"/>
    </source>
</evidence>
<sequence length="65" mass="7469">MQRQEKIELLKSLIRIDSDDGNELAVAELLATVLINIGRNPVTLVMGWIGFYLRPLGRFFISLYF</sequence>
<dbReference type="RefSeq" id="WP_048340423.1">
    <property type="nucleotide sequence ID" value="NZ_CALYNG010000043.1"/>
</dbReference>
<proteinExistence type="predicted"/>
<evidence type="ECO:0000313" key="1">
    <source>
        <dbReference type="EMBL" id="QIX58401.1"/>
    </source>
</evidence>
<reference evidence="1 2" key="1">
    <citation type="submission" date="2020-04" db="EMBL/GenBank/DDBJ databases">
        <title>Novel strain L. Fermentum HFD1 producer antibacterial peptides.</title>
        <authorList>
            <person name="Ozhegov G.D."/>
            <person name="Pavlova A.S."/>
            <person name="Zhuravleva D.E."/>
            <person name="Gogoleva N.V."/>
            <person name="Shagimardanova E.I."/>
            <person name="Markelova M.I."/>
            <person name="Yarullina D.R."/>
            <person name="Kayumov A.R."/>
        </authorList>
    </citation>
    <scope>NUCLEOTIDE SEQUENCE [LARGE SCALE GENOMIC DNA]</scope>
    <source>
        <strain evidence="1 2">HFD1</strain>
    </source>
</reference>
<dbReference type="Proteomes" id="UP000503169">
    <property type="component" value="Chromosome"/>
</dbReference>
<dbReference type="EMBL" id="CP050919">
    <property type="protein sequence ID" value="QIX58401.1"/>
    <property type="molecule type" value="Genomic_DNA"/>
</dbReference>
<name>A0AAJ4GEJ3_LIMFE</name>
<organism evidence="1 2">
    <name type="scientific">Limosilactobacillus fermentum</name>
    <name type="common">Lactobacillus fermentum</name>
    <dbReference type="NCBI Taxonomy" id="1613"/>
    <lineage>
        <taxon>Bacteria</taxon>
        <taxon>Bacillati</taxon>
        <taxon>Bacillota</taxon>
        <taxon>Bacilli</taxon>
        <taxon>Lactobacillales</taxon>
        <taxon>Lactobacillaceae</taxon>
        <taxon>Limosilactobacillus</taxon>
    </lineage>
</organism>
<dbReference type="AlphaFoldDB" id="A0AAJ4GEJ3"/>
<gene>
    <name evidence="1" type="ORF">HCY95_00837</name>
</gene>
<accession>A0AAJ4GEJ3</accession>